<evidence type="ECO:0000313" key="9">
    <source>
        <dbReference type="Proteomes" id="UP000189674"/>
    </source>
</evidence>
<dbReference type="Proteomes" id="UP000189674">
    <property type="component" value="Chromosome"/>
</dbReference>
<evidence type="ECO:0000256" key="1">
    <source>
        <dbReference type="ARBA" id="ARBA00007871"/>
    </source>
</evidence>
<dbReference type="Gene3D" id="1.10.60.10">
    <property type="entry name" value="Iron dependent repressor, metal binding and dimerisation domain"/>
    <property type="match status" value="1"/>
</dbReference>
<dbReference type="SUPFAM" id="SSF47979">
    <property type="entry name" value="Iron-dependent repressor protein, dimerization domain"/>
    <property type="match status" value="1"/>
</dbReference>
<dbReference type="AlphaFoldDB" id="A0A1U9NNR5"/>
<comment type="similarity">
    <text evidence="1">Belongs to the DtxR/MntR family.</text>
</comment>
<proteinExistence type="inferred from homology"/>
<feature type="domain" description="HTH dtxR-type" evidence="7">
    <location>
        <begin position="1"/>
        <end position="70"/>
    </location>
</feature>
<dbReference type="GO" id="GO:0046983">
    <property type="term" value="F:protein dimerization activity"/>
    <property type="evidence" value="ECO:0007669"/>
    <property type="project" value="InterPro"/>
</dbReference>
<dbReference type="SUPFAM" id="SSF46785">
    <property type="entry name" value="Winged helix' DNA-binding domain"/>
    <property type="match status" value="1"/>
</dbReference>
<name>A0A1U9NNR5_9BACT</name>
<dbReference type="GO" id="GO:0003677">
    <property type="term" value="F:DNA binding"/>
    <property type="evidence" value="ECO:0007669"/>
    <property type="project" value="UniProtKB-KW"/>
</dbReference>
<dbReference type="InterPro" id="IPR022689">
    <property type="entry name" value="Iron_dep_repressor"/>
</dbReference>
<dbReference type="InterPro" id="IPR001367">
    <property type="entry name" value="Fe_dep_repressor"/>
</dbReference>
<keyword evidence="3" id="KW-0805">Transcription regulation</keyword>
<reference evidence="9" key="1">
    <citation type="submission" date="2017-02" db="EMBL/GenBank/DDBJ databases">
        <title>Comparative genomics and description of representatives of a novel lineage of planctomycetes thriving in anoxic sediments.</title>
        <authorList>
            <person name="Spring S."/>
            <person name="Bunk B."/>
            <person name="Sproer C."/>
        </authorList>
    </citation>
    <scope>NUCLEOTIDE SEQUENCE [LARGE SCALE GENOMIC DNA]</scope>
    <source>
        <strain evidence="9">ST-NAGAB-D1</strain>
    </source>
</reference>
<comment type="function">
    <text evidence="6">In the presence of manganese, represses expression of mntH and mntS. Up-regulates expression of mntP.</text>
</comment>
<dbReference type="GO" id="GO:0003700">
    <property type="term" value="F:DNA-binding transcription factor activity"/>
    <property type="evidence" value="ECO:0007669"/>
    <property type="project" value="InterPro"/>
</dbReference>
<sequence>MSPTTDYNLTASLEDYLEAIFNISAKGSVARSKDIAQMLDVSPASVTGALRTLAEKELVNYKPYGLVTLTPEGENEARRIVHKHNIIKLFFVDILGIDHNTAQQAACEAEHSFGPKIINKLVSFVEFFSRQSSQGTDLVKQFREFCNANDVGETIKEASNG</sequence>
<dbReference type="InterPro" id="IPR050536">
    <property type="entry name" value="DtxR_MntR_Metal-Reg"/>
</dbReference>
<dbReference type="GO" id="GO:0046914">
    <property type="term" value="F:transition metal ion binding"/>
    <property type="evidence" value="ECO:0007669"/>
    <property type="project" value="InterPro"/>
</dbReference>
<evidence type="ECO:0000256" key="6">
    <source>
        <dbReference type="ARBA" id="ARBA00025185"/>
    </source>
</evidence>
<dbReference type="STRING" id="1936003.STSP2_02557"/>
<dbReference type="PROSITE" id="PS50944">
    <property type="entry name" value="HTH_DTXR"/>
    <property type="match status" value="1"/>
</dbReference>
<keyword evidence="5" id="KW-0804">Transcription</keyword>
<evidence type="ECO:0000256" key="3">
    <source>
        <dbReference type="ARBA" id="ARBA00023015"/>
    </source>
</evidence>
<keyword evidence="9" id="KW-1185">Reference proteome</keyword>
<dbReference type="Gene3D" id="1.10.10.10">
    <property type="entry name" value="Winged helix-like DNA-binding domain superfamily/Winged helix DNA-binding domain"/>
    <property type="match status" value="1"/>
</dbReference>
<dbReference type="KEGG" id="alus:STSP2_02557"/>
<evidence type="ECO:0000256" key="5">
    <source>
        <dbReference type="ARBA" id="ARBA00023163"/>
    </source>
</evidence>
<dbReference type="PANTHER" id="PTHR33238:SF7">
    <property type="entry name" value="IRON-DEPENDENT TRANSCRIPTIONAL REGULATOR"/>
    <property type="match status" value="1"/>
</dbReference>
<dbReference type="InterPro" id="IPR036388">
    <property type="entry name" value="WH-like_DNA-bd_sf"/>
</dbReference>
<accession>A0A1U9NNR5</accession>
<dbReference type="InterPro" id="IPR036421">
    <property type="entry name" value="Fe_dep_repressor_sf"/>
</dbReference>
<dbReference type="Pfam" id="PF01325">
    <property type="entry name" value="Fe_dep_repress"/>
    <property type="match status" value="1"/>
</dbReference>
<evidence type="ECO:0000313" key="8">
    <source>
        <dbReference type="EMBL" id="AQT69368.1"/>
    </source>
</evidence>
<dbReference type="OrthoDB" id="9791355at2"/>
<dbReference type="SMART" id="SM00529">
    <property type="entry name" value="HTH_DTXR"/>
    <property type="match status" value="1"/>
</dbReference>
<protein>
    <recommendedName>
        <fullName evidence="2">Transcriptional regulator MntR</fullName>
    </recommendedName>
</protein>
<keyword evidence="4" id="KW-0238">DNA-binding</keyword>
<dbReference type="RefSeq" id="WP_146663061.1">
    <property type="nucleotide sequence ID" value="NZ_CP019791.1"/>
</dbReference>
<evidence type="ECO:0000259" key="7">
    <source>
        <dbReference type="PROSITE" id="PS50944"/>
    </source>
</evidence>
<dbReference type="InterPro" id="IPR036390">
    <property type="entry name" value="WH_DNA-bd_sf"/>
</dbReference>
<evidence type="ECO:0000256" key="2">
    <source>
        <dbReference type="ARBA" id="ARBA00022386"/>
    </source>
</evidence>
<organism evidence="8 9">
    <name type="scientific">Anaerohalosphaera lusitana</name>
    <dbReference type="NCBI Taxonomy" id="1936003"/>
    <lineage>
        <taxon>Bacteria</taxon>
        <taxon>Pseudomonadati</taxon>
        <taxon>Planctomycetota</taxon>
        <taxon>Phycisphaerae</taxon>
        <taxon>Sedimentisphaerales</taxon>
        <taxon>Anaerohalosphaeraceae</taxon>
        <taxon>Anaerohalosphaera</taxon>
    </lineage>
</organism>
<dbReference type="Pfam" id="PF02742">
    <property type="entry name" value="Fe_dep_repr_C"/>
    <property type="match status" value="1"/>
</dbReference>
<evidence type="ECO:0000256" key="4">
    <source>
        <dbReference type="ARBA" id="ARBA00023125"/>
    </source>
</evidence>
<dbReference type="InterPro" id="IPR022687">
    <property type="entry name" value="HTH_DTXR"/>
</dbReference>
<gene>
    <name evidence="8" type="primary">mntR</name>
    <name evidence="8" type="ORF">STSP2_02557</name>
</gene>
<dbReference type="EMBL" id="CP019791">
    <property type="protein sequence ID" value="AQT69368.1"/>
    <property type="molecule type" value="Genomic_DNA"/>
</dbReference>
<dbReference type="PANTHER" id="PTHR33238">
    <property type="entry name" value="IRON (METAL) DEPENDENT REPRESSOR, DTXR FAMILY"/>
    <property type="match status" value="1"/>
</dbReference>